<protein>
    <recommendedName>
        <fullName evidence="3">Lipid A 3-O-deacylase (PagL)</fullName>
    </recommendedName>
</protein>
<evidence type="ECO:0008006" key="3">
    <source>
        <dbReference type="Google" id="ProtNLM"/>
    </source>
</evidence>
<dbReference type="RefSeq" id="WP_376884966.1">
    <property type="nucleotide sequence ID" value="NZ_JBHUHR010000021.1"/>
</dbReference>
<evidence type="ECO:0000313" key="2">
    <source>
        <dbReference type="Proteomes" id="UP001597361"/>
    </source>
</evidence>
<keyword evidence="2" id="KW-1185">Reference proteome</keyword>
<name>A0ABW4VLT5_9BACT</name>
<proteinExistence type="predicted"/>
<sequence length="186" mass="21042">MNLNHFYLTIFFALITLQSYSQTPTEINITEADTIHIVSFKKTFSQHYTGWSVTYKEIKDVLNEFTIPLVYSYGNRSLNETSLKKFELSSLNTISIGLGFNGYEQIMKGFFLNLGLEPNIGVEFSESITNDKSRNFYFSGTTNIGFLWVPSKELGLVIGSSIFGSLSNSKYINKDWGVSIEIGVNF</sequence>
<reference evidence="2" key="1">
    <citation type="journal article" date="2019" name="Int. J. Syst. Evol. Microbiol.">
        <title>The Global Catalogue of Microorganisms (GCM) 10K type strain sequencing project: providing services to taxonomists for standard genome sequencing and annotation.</title>
        <authorList>
            <consortium name="The Broad Institute Genomics Platform"/>
            <consortium name="The Broad Institute Genome Sequencing Center for Infectious Disease"/>
            <person name="Wu L."/>
            <person name="Ma J."/>
        </authorList>
    </citation>
    <scope>NUCLEOTIDE SEQUENCE [LARGE SCALE GENOMIC DNA]</scope>
    <source>
        <strain evidence="2">CGMCC 1.15180</strain>
    </source>
</reference>
<accession>A0ABW4VLT5</accession>
<evidence type="ECO:0000313" key="1">
    <source>
        <dbReference type="EMBL" id="MFD2034631.1"/>
    </source>
</evidence>
<dbReference type="Proteomes" id="UP001597361">
    <property type="component" value="Unassembled WGS sequence"/>
</dbReference>
<gene>
    <name evidence="1" type="ORF">ACFSKL_07525</name>
</gene>
<organism evidence="1 2">
    <name type="scientific">Belliella marina</name>
    <dbReference type="NCBI Taxonomy" id="1644146"/>
    <lineage>
        <taxon>Bacteria</taxon>
        <taxon>Pseudomonadati</taxon>
        <taxon>Bacteroidota</taxon>
        <taxon>Cytophagia</taxon>
        <taxon>Cytophagales</taxon>
        <taxon>Cyclobacteriaceae</taxon>
        <taxon>Belliella</taxon>
    </lineage>
</organism>
<comment type="caution">
    <text evidence="1">The sequence shown here is derived from an EMBL/GenBank/DDBJ whole genome shotgun (WGS) entry which is preliminary data.</text>
</comment>
<dbReference type="EMBL" id="JBHUHR010000021">
    <property type="protein sequence ID" value="MFD2034631.1"/>
    <property type="molecule type" value="Genomic_DNA"/>
</dbReference>